<keyword evidence="9 14" id="KW-0560">Oxidoreductase</keyword>
<keyword evidence="17" id="KW-1185">Reference proteome</keyword>
<dbReference type="PANTHER" id="PTHR24305">
    <property type="entry name" value="CYTOCHROME P450"/>
    <property type="match status" value="1"/>
</dbReference>
<comment type="subcellular location">
    <subcellularLocation>
        <location evidence="2">Membrane</location>
    </subcellularLocation>
</comment>
<evidence type="ECO:0000256" key="4">
    <source>
        <dbReference type="ARBA" id="ARBA00010617"/>
    </source>
</evidence>
<proteinExistence type="inferred from homology"/>
<dbReference type="PRINTS" id="PR00465">
    <property type="entry name" value="EP450IV"/>
</dbReference>
<reference evidence="16" key="1">
    <citation type="submission" date="2022-08" db="EMBL/GenBank/DDBJ databases">
        <title>A Global Phylogenomic Analysis of the Shiitake Genus Lentinula.</title>
        <authorList>
            <consortium name="DOE Joint Genome Institute"/>
            <person name="Sierra-Patev S."/>
            <person name="Min B."/>
            <person name="Naranjo-Ortiz M."/>
            <person name="Looney B."/>
            <person name="Konkel Z."/>
            <person name="Slot J.C."/>
            <person name="Sakamoto Y."/>
            <person name="Steenwyk J.L."/>
            <person name="Rokas A."/>
            <person name="Carro J."/>
            <person name="Camarero S."/>
            <person name="Ferreira P."/>
            <person name="Molpeceres G."/>
            <person name="Ruiz-Duenas F.J."/>
            <person name="Serrano A."/>
            <person name="Henrissat B."/>
            <person name="Drula E."/>
            <person name="Hughes K.W."/>
            <person name="Mata J.L."/>
            <person name="Ishikawa N.K."/>
            <person name="Vargas-Isla R."/>
            <person name="Ushijima S."/>
            <person name="Smith C.A."/>
            <person name="Ahrendt S."/>
            <person name="Andreopoulos W."/>
            <person name="He G."/>
            <person name="Labutti K."/>
            <person name="Lipzen A."/>
            <person name="Ng V."/>
            <person name="Riley R."/>
            <person name="Sandor L."/>
            <person name="Barry K."/>
            <person name="Martinez A.T."/>
            <person name="Xiao Y."/>
            <person name="Gibbons J.G."/>
            <person name="Terashima K."/>
            <person name="Grigoriev I.V."/>
            <person name="Hibbett D.S."/>
        </authorList>
    </citation>
    <scope>NUCLEOTIDE SEQUENCE</scope>
    <source>
        <strain evidence="16">JLM2183</strain>
    </source>
</reference>
<evidence type="ECO:0000313" key="17">
    <source>
        <dbReference type="Proteomes" id="UP001150266"/>
    </source>
</evidence>
<comment type="similarity">
    <text evidence="4 14">Belongs to the cytochrome P450 family.</text>
</comment>
<keyword evidence="7 13" id="KW-0479">Metal-binding</keyword>
<dbReference type="CDD" id="cd11069">
    <property type="entry name" value="CYP_FUM15-like"/>
    <property type="match status" value="1"/>
</dbReference>
<dbReference type="Pfam" id="PF00067">
    <property type="entry name" value="p450"/>
    <property type="match status" value="1"/>
</dbReference>
<organism evidence="16 17">
    <name type="scientific">Lentinula aciculospora</name>
    <dbReference type="NCBI Taxonomy" id="153920"/>
    <lineage>
        <taxon>Eukaryota</taxon>
        <taxon>Fungi</taxon>
        <taxon>Dikarya</taxon>
        <taxon>Basidiomycota</taxon>
        <taxon>Agaricomycotina</taxon>
        <taxon>Agaricomycetes</taxon>
        <taxon>Agaricomycetidae</taxon>
        <taxon>Agaricales</taxon>
        <taxon>Marasmiineae</taxon>
        <taxon>Omphalotaceae</taxon>
        <taxon>Lentinula</taxon>
    </lineage>
</organism>
<dbReference type="InterPro" id="IPR002403">
    <property type="entry name" value="Cyt_P450_E_grp-IV"/>
</dbReference>
<dbReference type="EMBL" id="JAOTPV010000027">
    <property type="protein sequence ID" value="KAJ4470157.1"/>
    <property type="molecule type" value="Genomic_DNA"/>
</dbReference>
<evidence type="ECO:0000256" key="2">
    <source>
        <dbReference type="ARBA" id="ARBA00004370"/>
    </source>
</evidence>
<dbReference type="GO" id="GO:0016705">
    <property type="term" value="F:oxidoreductase activity, acting on paired donors, with incorporation or reduction of molecular oxygen"/>
    <property type="evidence" value="ECO:0007669"/>
    <property type="project" value="InterPro"/>
</dbReference>
<dbReference type="PROSITE" id="PS00086">
    <property type="entry name" value="CYTOCHROME_P450"/>
    <property type="match status" value="1"/>
</dbReference>
<accession>A0A9W9A0I9</accession>
<keyword evidence="8 15" id="KW-1133">Transmembrane helix</keyword>
<feature type="transmembrane region" description="Helical" evidence="15">
    <location>
        <begin position="6"/>
        <end position="25"/>
    </location>
</feature>
<protein>
    <submittedName>
        <fullName evidence="16">Cytochrome P450</fullName>
    </submittedName>
</protein>
<dbReference type="AlphaFoldDB" id="A0A9W9A0I9"/>
<evidence type="ECO:0000313" key="16">
    <source>
        <dbReference type="EMBL" id="KAJ4470157.1"/>
    </source>
</evidence>
<sequence length="562" mass="63350">MEIMDLLTSQVAYLALALAIGWYFLGRRGRSNIDNIPGPVPQSWSSGNLPQLMDQYEGWGWNDDLSKKYGSTLRLHGPFGSKMLYTFDPKAMHTMLVKDSDIFEESAGFIEFNRNVFGKGLLGTVGDYHRKQRKMLNPVFSAAHMREIVPIFFDVSHRLKDALIKQLEAGLNTQAEQEIDILSWLGRTAFELIGQAGLGYSFDPMTDDESAHPFSGVMKSLFPLLTPMMFWQNYVLPLVSNIGPPSFQRFVIGILPWKNLHQIRDIADYMYQVATDIFEEKKRALEAGDEAVKNQIGRGKDVISVLMKENMKASEKDRLDEDEVISQADESYSTLLFAATDTTSSALSRLLSLLSQHLVIQEKLRQEVTEARRNNNGEDLSYNEINSLPYLDAVCRESLRLYAPVTSESRYALRDAVVPLSKPIIGVDGTEIREVTVPQGTTIIISLYNANRNVELWGPDANEWKPERWLSPLPEAVVRARVPGIYSHLMTFSAGSRSCIGFKFSQLEMKVVLAVLFEHFKFSPSARDSDIRWQMNGVAAPVVGNDAEFYPSLPMSMALVEY</sequence>
<dbReference type="PANTHER" id="PTHR24305:SF166">
    <property type="entry name" value="CYTOCHROME P450 12A4, MITOCHONDRIAL-RELATED"/>
    <property type="match status" value="1"/>
</dbReference>
<dbReference type="GO" id="GO:0020037">
    <property type="term" value="F:heme binding"/>
    <property type="evidence" value="ECO:0007669"/>
    <property type="project" value="InterPro"/>
</dbReference>
<evidence type="ECO:0000256" key="8">
    <source>
        <dbReference type="ARBA" id="ARBA00022989"/>
    </source>
</evidence>
<evidence type="ECO:0000256" key="15">
    <source>
        <dbReference type="SAM" id="Phobius"/>
    </source>
</evidence>
<dbReference type="InterPro" id="IPR017972">
    <property type="entry name" value="Cyt_P450_CS"/>
</dbReference>
<dbReference type="InterPro" id="IPR050121">
    <property type="entry name" value="Cytochrome_P450_monoxygenase"/>
</dbReference>
<dbReference type="PRINTS" id="PR00385">
    <property type="entry name" value="P450"/>
</dbReference>
<comment type="pathway">
    <text evidence="3">Secondary metabolite biosynthesis; terpenoid biosynthesis.</text>
</comment>
<name>A0A9W9A0I9_9AGAR</name>
<comment type="caution">
    <text evidence="16">The sequence shown here is derived from an EMBL/GenBank/DDBJ whole genome shotgun (WGS) entry which is preliminary data.</text>
</comment>
<gene>
    <name evidence="16" type="ORF">J3R30DRAFT_3711994</name>
</gene>
<evidence type="ECO:0000256" key="9">
    <source>
        <dbReference type="ARBA" id="ARBA00023002"/>
    </source>
</evidence>
<keyword evidence="11 14" id="KW-0503">Monooxygenase</keyword>
<evidence type="ECO:0000256" key="5">
    <source>
        <dbReference type="ARBA" id="ARBA00022617"/>
    </source>
</evidence>
<evidence type="ECO:0000256" key="3">
    <source>
        <dbReference type="ARBA" id="ARBA00004721"/>
    </source>
</evidence>
<dbReference type="InterPro" id="IPR036396">
    <property type="entry name" value="Cyt_P450_sf"/>
</dbReference>
<evidence type="ECO:0000256" key="11">
    <source>
        <dbReference type="ARBA" id="ARBA00023033"/>
    </source>
</evidence>
<dbReference type="SUPFAM" id="SSF48264">
    <property type="entry name" value="Cytochrome P450"/>
    <property type="match status" value="1"/>
</dbReference>
<dbReference type="Gene3D" id="1.10.630.10">
    <property type="entry name" value="Cytochrome P450"/>
    <property type="match status" value="1"/>
</dbReference>
<dbReference type="GO" id="GO:0016020">
    <property type="term" value="C:membrane"/>
    <property type="evidence" value="ECO:0007669"/>
    <property type="project" value="UniProtKB-SubCell"/>
</dbReference>
<evidence type="ECO:0000256" key="14">
    <source>
        <dbReference type="RuleBase" id="RU000461"/>
    </source>
</evidence>
<comment type="cofactor">
    <cofactor evidence="1 13">
        <name>heme</name>
        <dbReference type="ChEBI" id="CHEBI:30413"/>
    </cofactor>
</comment>
<evidence type="ECO:0000256" key="1">
    <source>
        <dbReference type="ARBA" id="ARBA00001971"/>
    </source>
</evidence>
<keyword evidence="12 15" id="KW-0472">Membrane</keyword>
<evidence type="ECO:0000256" key="7">
    <source>
        <dbReference type="ARBA" id="ARBA00022723"/>
    </source>
</evidence>
<evidence type="ECO:0000256" key="12">
    <source>
        <dbReference type="ARBA" id="ARBA00023136"/>
    </source>
</evidence>
<dbReference type="OrthoDB" id="1470350at2759"/>
<keyword evidence="10 13" id="KW-0408">Iron</keyword>
<dbReference type="Proteomes" id="UP001150266">
    <property type="component" value="Unassembled WGS sequence"/>
</dbReference>
<feature type="binding site" description="axial binding residue" evidence="13">
    <location>
        <position position="499"/>
    </location>
    <ligand>
        <name>heme</name>
        <dbReference type="ChEBI" id="CHEBI:30413"/>
    </ligand>
    <ligandPart>
        <name>Fe</name>
        <dbReference type="ChEBI" id="CHEBI:18248"/>
    </ligandPart>
</feature>
<evidence type="ECO:0000256" key="13">
    <source>
        <dbReference type="PIRSR" id="PIRSR602403-1"/>
    </source>
</evidence>
<evidence type="ECO:0000256" key="10">
    <source>
        <dbReference type="ARBA" id="ARBA00023004"/>
    </source>
</evidence>
<keyword evidence="6 15" id="KW-0812">Transmembrane</keyword>
<dbReference type="GO" id="GO:0005506">
    <property type="term" value="F:iron ion binding"/>
    <property type="evidence" value="ECO:0007669"/>
    <property type="project" value="InterPro"/>
</dbReference>
<dbReference type="InterPro" id="IPR001128">
    <property type="entry name" value="Cyt_P450"/>
</dbReference>
<evidence type="ECO:0000256" key="6">
    <source>
        <dbReference type="ARBA" id="ARBA00022692"/>
    </source>
</evidence>
<dbReference type="GO" id="GO:0004497">
    <property type="term" value="F:monooxygenase activity"/>
    <property type="evidence" value="ECO:0007669"/>
    <property type="project" value="UniProtKB-KW"/>
</dbReference>
<keyword evidence="5 13" id="KW-0349">Heme</keyword>